<organism evidence="3 4">
    <name type="scientific">Oryza sativa subsp. japonica</name>
    <name type="common">Rice</name>
    <dbReference type="NCBI Taxonomy" id="39947"/>
    <lineage>
        <taxon>Eukaryota</taxon>
        <taxon>Viridiplantae</taxon>
        <taxon>Streptophyta</taxon>
        <taxon>Embryophyta</taxon>
        <taxon>Tracheophyta</taxon>
        <taxon>Spermatophyta</taxon>
        <taxon>Magnoliopsida</taxon>
        <taxon>Liliopsida</taxon>
        <taxon>Poales</taxon>
        <taxon>Poaceae</taxon>
        <taxon>BOP clade</taxon>
        <taxon>Oryzoideae</taxon>
        <taxon>Oryzeae</taxon>
        <taxon>Oryzinae</taxon>
        <taxon>Oryza</taxon>
        <taxon>Oryza sativa</taxon>
    </lineage>
</organism>
<dbReference type="EMBL" id="AP003984">
    <property type="protein sequence ID" value="BAD19122.1"/>
    <property type="molecule type" value="Genomic_DNA"/>
</dbReference>
<sequence>MGPTRKATSKAQEHREASQLAKAVSSAVAAMLSRLSTGHHQPRQGNPIAMWEQWGNNKKPSRHKSG</sequence>
<evidence type="ECO:0000313" key="4">
    <source>
        <dbReference type="Proteomes" id="UP000000763"/>
    </source>
</evidence>
<evidence type="ECO:0000313" key="2">
    <source>
        <dbReference type="EMBL" id="BAD19122.1"/>
    </source>
</evidence>
<proteinExistence type="predicted"/>
<reference evidence="4" key="4">
    <citation type="journal article" date="2008" name="Nucleic Acids Res.">
        <title>The rice annotation project database (RAP-DB): 2008 update.</title>
        <authorList>
            <consortium name="The rice annotation project (RAP)"/>
        </authorList>
    </citation>
    <scope>GENOME REANNOTATION</scope>
    <source>
        <strain evidence="4">cv. Nipponbare</strain>
    </source>
</reference>
<dbReference type="EMBL" id="AP004054">
    <property type="protein sequence ID" value="BAD19171.1"/>
    <property type="molecule type" value="Genomic_DNA"/>
</dbReference>
<dbReference type="AlphaFoldDB" id="Q6K9M6"/>
<protein>
    <submittedName>
        <fullName evidence="3">Uncharacterized protein</fullName>
    </submittedName>
</protein>
<dbReference type="Proteomes" id="UP000000763">
    <property type="component" value="Chromosome 2"/>
</dbReference>
<accession>Q6K9M6</accession>
<feature type="region of interest" description="Disordered" evidence="1">
    <location>
        <begin position="35"/>
        <end position="66"/>
    </location>
</feature>
<reference evidence="4" key="3">
    <citation type="journal article" date="2005" name="Nature">
        <title>The map-based sequence of the rice genome.</title>
        <authorList>
            <consortium name="International rice genome sequencing project (IRGSP)"/>
            <person name="Matsumoto T."/>
            <person name="Wu J."/>
            <person name="Kanamori H."/>
            <person name="Katayose Y."/>
            <person name="Fujisawa M."/>
            <person name="Namiki N."/>
            <person name="Mizuno H."/>
            <person name="Yamamoto K."/>
            <person name="Antonio B.A."/>
            <person name="Baba T."/>
            <person name="Sakata K."/>
            <person name="Nagamura Y."/>
            <person name="Aoki H."/>
            <person name="Arikawa K."/>
            <person name="Arita K."/>
            <person name="Bito T."/>
            <person name="Chiden Y."/>
            <person name="Fujitsuka N."/>
            <person name="Fukunaka R."/>
            <person name="Hamada M."/>
            <person name="Harada C."/>
            <person name="Hayashi A."/>
            <person name="Hijishita S."/>
            <person name="Honda M."/>
            <person name="Hosokawa S."/>
            <person name="Ichikawa Y."/>
            <person name="Idonuma A."/>
            <person name="Iijima M."/>
            <person name="Ikeda M."/>
            <person name="Ikeno M."/>
            <person name="Ito K."/>
            <person name="Ito S."/>
            <person name="Ito T."/>
            <person name="Ito Y."/>
            <person name="Ito Y."/>
            <person name="Iwabuchi A."/>
            <person name="Kamiya K."/>
            <person name="Karasawa W."/>
            <person name="Kurita K."/>
            <person name="Katagiri S."/>
            <person name="Kikuta A."/>
            <person name="Kobayashi H."/>
            <person name="Kobayashi N."/>
            <person name="Machita K."/>
            <person name="Maehara T."/>
            <person name="Masukawa M."/>
            <person name="Mizubayashi T."/>
            <person name="Mukai Y."/>
            <person name="Nagasaki H."/>
            <person name="Nagata Y."/>
            <person name="Naito S."/>
            <person name="Nakashima M."/>
            <person name="Nakama Y."/>
            <person name="Nakamichi Y."/>
            <person name="Nakamura M."/>
            <person name="Meguro A."/>
            <person name="Negishi M."/>
            <person name="Ohta I."/>
            <person name="Ohta T."/>
            <person name="Okamoto M."/>
            <person name="Ono N."/>
            <person name="Saji S."/>
            <person name="Sakaguchi M."/>
            <person name="Sakai K."/>
            <person name="Shibata M."/>
            <person name="Shimokawa T."/>
            <person name="Song J."/>
            <person name="Takazaki Y."/>
            <person name="Terasawa K."/>
            <person name="Tsugane M."/>
            <person name="Tsuji K."/>
            <person name="Ueda S."/>
            <person name="Waki K."/>
            <person name="Yamagata H."/>
            <person name="Yamamoto M."/>
            <person name="Yamamoto S."/>
            <person name="Yamane H."/>
            <person name="Yoshiki S."/>
            <person name="Yoshihara R."/>
            <person name="Yukawa K."/>
            <person name="Zhong H."/>
            <person name="Yano M."/>
            <person name="Yuan Q."/>
            <person name="Ouyang S."/>
            <person name="Liu J."/>
            <person name="Jones K.M."/>
            <person name="Gansberger K."/>
            <person name="Moffat K."/>
            <person name="Hill J."/>
            <person name="Bera J."/>
            <person name="Fadrosh D."/>
            <person name="Jin S."/>
            <person name="Johri S."/>
            <person name="Kim M."/>
            <person name="Overton L."/>
            <person name="Reardon M."/>
            <person name="Tsitrin T."/>
            <person name="Vuong H."/>
            <person name="Weaver B."/>
            <person name="Ciecko A."/>
            <person name="Tallon L."/>
            <person name="Jackson J."/>
            <person name="Pai G."/>
            <person name="Aken S.V."/>
            <person name="Utterback T."/>
            <person name="Reidmuller S."/>
            <person name="Feldblyum T."/>
            <person name="Hsiao J."/>
            <person name="Zismann V."/>
            <person name="Iobst S."/>
            <person name="de Vazeille A.R."/>
            <person name="Buell C.R."/>
            <person name="Ying K."/>
            <person name="Li Y."/>
            <person name="Lu T."/>
            <person name="Huang Y."/>
            <person name="Zhao Q."/>
            <person name="Feng Q."/>
            <person name="Zhang L."/>
            <person name="Zhu J."/>
            <person name="Weng Q."/>
            <person name="Mu J."/>
            <person name="Lu Y."/>
            <person name="Fan D."/>
            <person name="Liu Y."/>
            <person name="Guan J."/>
            <person name="Zhang Y."/>
            <person name="Yu S."/>
            <person name="Liu X."/>
            <person name="Zhang Y."/>
            <person name="Hong G."/>
            <person name="Han B."/>
            <person name="Choisne N."/>
            <person name="Demange N."/>
            <person name="Orjeda G."/>
            <person name="Samain S."/>
            <person name="Cattolico L."/>
            <person name="Pelletier E."/>
            <person name="Couloux A."/>
            <person name="Segurens B."/>
            <person name="Wincker P."/>
            <person name="D'Hont A."/>
            <person name="Scarpelli C."/>
            <person name="Weissenbach J."/>
            <person name="Salanoubat M."/>
            <person name="Quetier F."/>
            <person name="Yu Y."/>
            <person name="Kim H.R."/>
            <person name="Rambo T."/>
            <person name="Currie J."/>
            <person name="Collura K."/>
            <person name="Luo M."/>
            <person name="Yang T."/>
            <person name="Ammiraju J.S.S."/>
            <person name="Engler F."/>
            <person name="Soderlund C."/>
            <person name="Wing R.A."/>
            <person name="Palmer L.E."/>
            <person name="de la Bastide M."/>
            <person name="Spiegel L."/>
            <person name="Nascimento L."/>
            <person name="Zutavern T."/>
            <person name="O'Shaughnessy A."/>
            <person name="Dike S."/>
            <person name="Dedhia N."/>
            <person name="Preston R."/>
            <person name="Balija V."/>
            <person name="McCombie W.R."/>
            <person name="Chow T."/>
            <person name="Chen H."/>
            <person name="Chung M."/>
            <person name="Chen C."/>
            <person name="Shaw J."/>
            <person name="Wu H."/>
            <person name="Hsiao K."/>
            <person name="Chao Y."/>
            <person name="Chu M."/>
            <person name="Cheng C."/>
            <person name="Hour A."/>
            <person name="Lee P."/>
            <person name="Lin S."/>
            <person name="Lin Y."/>
            <person name="Liou J."/>
            <person name="Liu S."/>
            <person name="Hsing Y."/>
            <person name="Raghuvanshi S."/>
            <person name="Mohanty A."/>
            <person name="Bharti A.K."/>
            <person name="Gaur A."/>
            <person name="Gupta V."/>
            <person name="Kumar D."/>
            <person name="Ravi V."/>
            <person name="Vij S."/>
            <person name="Kapur A."/>
            <person name="Khurana P."/>
            <person name="Khurana P."/>
            <person name="Khurana J.P."/>
            <person name="Tyagi A.K."/>
            <person name="Gaikwad K."/>
            <person name="Singh A."/>
            <person name="Dalal V."/>
            <person name="Srivastava S."/>
            <person name="Dixit A."/>
            <person name="Pal A.K."/>
            <person name="Ghazi I.A."/>
            <person name="Yadav M."/>
            <person name="Pandit A."/>
            <person name="Bhargava A."/>
            <person name="Sureshbabu K."/>
            <person name="Batra K."/>
            <person name="Sharma T.R."/>
            <person name="Mohapatra T."/>
            <person name="Singh N.K."/>
            <person name="Messing J."/>
            <person name="Nelson A.B."/>
            <person name="Fuks G."/>
            <person name="Kavchok S."/>
            <person name="Keizer G."/>
            <person name="Linton E."/>
            <person name="Llaca V."/>
            <person name="Song R."/>
            <person name="Tanyolac B."/>
            <person name="Young S."/>
            <person name="Ho-Il K."/>
            <person name="Hahn J.H."/>
            <person name="Sangsakoo G."/>
            <person name="Vanavichit A."/>
            <person name="de Mattos Luiz.A.T."/>
            <person name="Zimmer P.D."/>
            <person name="Malone G."/>
            <person name="Dellagostin O."/>
            <person name="de Oliveira A.C."/>
            <person name="Bevan M."/>
            <person name="Bancroft I."/>
            <person name="Minx P."/>
            <person name="Cordum H."/>
            <person name="Wilson R."/>
            <person name="Cheng Z."/>
            <person name="Jin W."/>
            <person name="Jiang J."/>
            <person name="Leong S.A."/>
            <person name="Iwama H."/>
            <person name="Gojobori T."/>
            <person name="Itoh T."/>
            <person name="Niimura Y."/>
            <person name="Fujii Y."/>
            <person name="Habara T."/>
            <person name="Sakai H."/>
            <person name="Sato Y."/>
            <person name="Wilson G."/>
            <person name="Kumar K."/>
            <person name="McCouch S."/>
            <person name="Juretic N."/>
            <person name="Hoen D."/>
            <person name="Wright S."/>
            <person name="Bruskiewich R."/>
            <person name="Bureau T."/>
            <person name="Miyao A."/>
            <person name="Hirochika H."/>
            <person name="Nishikawa T."/>
            <person name="Kadowaki K."/>
            <person name="Sugiura M."/>
            <person name="Burr B."/>
            <person name="Sasaki T."/>
        </authorList>
    </citation>
    <scope>NUCLEOTIDE SEQUENCE [LARGE SCALE GENOMIC DNA]</scope>
    <source>
        <strain evidence="4">cv. Nipponbare</strain>
    </source>
</reference>
<reference evidence="2" key="1">
    <citation type="submission" date="2001-08" db="EMBL/GenBank/DDBJ databases">
        <title>Oryza sativa nipponbare(GA3) genomic DNA, chromosome 2, BAC clone:OJ1046_F07.</title>
        <authorList>
            <person name="Sasaki T."/>
            <person name="Matsumoto T."/>
            <person name="Yamamoto K."/>
        </authorList>
    </citation>
    <scope>NUCLEOTIDE SEQUENCE</scope>
</reference>
<name>Q6K9M6_ORYSJ</name>
<gene>
    <name evidence="2" type="ORF">OJ1046_F07.30</name>
    <name evidence="3" type="ORF">OJ1249_F12.1</name>
</gene>
<evidence type="ECO:0000256" key="1">
    <source>
        <dbReference type="SAM" id="MobiDB-lite"/>
    </source>
</evidence>
<reference evidence="3" key="2">
    <citation type="submission" date="2001-08" db="EMBL/GenBank/DDBJ databases">
        <title>Oryza sativa nipponbare(GA3) genomic DNA, chromosome 2, BAC clone:OJ1249_F12.</title>
        <authorList>
            <person name="Sasaki T."/>
            <person name="Matsumoto T."/>
            <person name="Yamamoto K."/>
        </authorList>
    </citation>
    <scope>NUCLEOTIDE SEQUENCE</scope>
</reference>
<feature type="region of interest" description="Disordered" evidence="1">
    <location>
        <begin position="1"/>
        <end position="22"/>
    </location>
</feature>
<evidence type="ECO:0000313" key="3">
    <source>
        <dbReference type="EMBL" id="BAD19171.1"/>
    </source>
</evidence>